<dbReference type="PANTHER" id="PTHR35043:SF7">
    <property type="entry name" value="TRANSCRIPTION FACTOR DOMAIN-CONTAINING PROTEIN"/>
    <property type="match status" value="1"/>
</dbReference>
<dbReference type="GeneID" id="54588144"/>
<sequence length="268" mass="30021">MITSGLDSISLFTRMRSDVPATFMKSFISNCTLPPGSPNYVGTVTIRSTLEIVWSCLSIILLCTWTIQHLNVPQQIVSQTFGERFRRSLLRVWQKSKWMLLTIFAPELITGKAFAELISARSALRPIRLFQEVKEGNAAWTMAHCLFANMGGIELHFPPENENAGTLQGSIWALNTRQLRVARDCGIIEWVPDISKESLQDRSKSDGLIKCLSIVQILWLMIQLTGSEDTQASIVPTRGCYYGLRCLLGHHVGTLFRQAARCRCALCG</sequence>
<accession>A0A6A6IMT0</accession>
<dbReference type="AlphaFoldDB" id="A0A6A6IMT0"/>
<dbReference type="RefSeq" id="XP_033685787.1">
    <property type="nucleotide sequence ID" value="XM_033834814.1"/>
</dbReference>
<keyword evidence="2" id="KW-1185">Reference proteome</keyword>
<dbReference type="PANTHER" id="PTHR35043">
    <property type="entry name" value="TRANSCRIPTION FACTOR DOMAIN-CONTAINING PROTEIN"/>
    <property type="match status" value="1"/>
</dbReference>
<organism evidence="1 2">
    <name type="scientific">Trematosphaeria pertusa</name>
    <dbReference type="NCBI Taxonomy" id="390896"/>
    <lineage>
        <taxon>Eukaryota</taxon>
        <taxon>Fungi</taxon>
        <taxon>Dikarya</taxon>
        <taxon>Ascomycota</taxon>
        <taxon>Pezizomycotina</taxon>
        <taxon>Dothideomycetes</taxon>
        <taxon>Pleosporomycetidae</taxon>
        <taxon>Pleosporales</taxon>
        <taxon>Massarineae</taxon>
        <taxon>Trematosphaeriaceae</taxon>
        <taxon>Trematosphaeria</taxon>
    </lineage>
</organism>
<dbReference type="EMBL" id="ML987193">
    <property type="protein sequence ID" value="KAF2250783.1"/>
    <property type="molecule type" value="Genomic_DNA"/>
</dbReference>
<evidence type="ECO:0000313" key="2">
    <source>
        <dbReference type="Proteomes" id="UP000800094"/>
    </source>
</evidence>
<reference evidence="1" key="1">
    <citation type="journal article" date="2020" name="Stud. Mycol.">
        <title>101 Dothideomycetes genomes: a test case for predicting lifestyles and emergence of pathogens.</title>
        <authorList>
            <person name="Haridas S."/>
            <person name="Albert R."/>
            <person name="Binder M."/>
            <person name="Bloem J."/>
            <person name="Labutti K."/>
            <person name="Salamov A."/>
            <person name="Andreopoulos B."/>
            <person name="Baker S."/>
            <person name="Barry K."/>
            <person name="Bills G."/>
            <person name="Bluhm B."/>
            <person name="Cannon C."/>
            <person name="Castanera R."/>
            <person name="Culley D."/>
            <person name="Daum C."/>
            <person name="Ezra D."/>
            <person name="Gonzalez J."/>
            <person name="Henrissat B."/>
            <person name="Kuo A."/>
            <person name="Liang C."/>
            <person name="Lipzen A."/>
            <person name="Lutzoni F."/>
            <person name="Magnuson J."/>
            <person name="Mondo S."/>
            <person name="Nolan M."/>
            <person name="Ohm R."/>
            <person name="Pangilinan J."/>
            <person name="Park H.-J."/>
            <person name="Ramirez L."/>
            <person name="Alfaro M."/>
            <person name="Sun H."/>
            <person name="Tritt A."/>
            <person name="Yoshinaga Y."/>
            <person name="Zwiers L.-H."/>
            <person name="Turgeon B."/>
            <person name="Goodwin S."/>
            <person name="Spatafora J."/>
            <person name="Crous P."/>
            <person name="Grigoriev I."/>
        </authorList>
    </citation>
    <scope>NUCLEOTIDE SEQUENCE</scope>
    <source>
        <strain evidence="1">CBS 122368</strain>
    </source>
</reference>
<protein>
    <submittedName>
        <fullName evidence="1">Uncharacterized protein</fullName>
    </submittedName>
</protein>
<gene>
    <name evidence="1" type="ORF">BU26DRAFT_591758</name>
</gene>
<proteinExistence type="predicted"/>
<evidence type="ECO:0000313" key="1">
    <source>
        <dbReference type="EMBL" id="KAF2250783.1"/>
    </source>
</evidence>
<dbReference type="Proteomes" id="UP000800094">
    <property type="component" value="Unassembled WGS sequence"/>
</dbReference>
<dbReference type="OrthoDB" id="9451547at2759"/>
<name>A0A6A6IMT0_9PLEO</name>